<dbReference type="NCBIfam" id="NF005920">
    <property type="entry name" value="PRK07921.1"/>
    <property type="match status" value="1"/>
</dbReference>
<evidence type="ECO:0000256" key="2">
    <source>
        <dbReference type="ARBA" id="ARBA00023082"/>
    </source>
</evidence>
<dbReference type="PANTHER" id="PTHR30603">
    <property type="entry name" value="RNA POLYMERASE SIGMA FACTOR RPO"/>
    <property type="match status" value="1"/>
</dbReference>
<evidence type="ECO:0000256" key="1">
    <source>
        <dbReference type="ARBA" id="ARBA00023015"/>
    </source>
</evidence>
<dbReference type="PROSITE" id="PS00716">
    <property type="entry name" value="SIGMA70_2"/>
    <property type="match status" value="1"/>
</dbReference>
<dbReference type="Gene3D" id="1.10.601.10">
    <property type="entry name" value="RNA Polymerase Primary Sigma Factor"/>
    <property type="match status" value="2"/>
</dbReference>
<evidence type="ECO:0000313" key="10">
    <source>
        <dbReference type="Proteomes" id="UP000504882"/>
    </source>
</evidence>
<dbReference type="InterPro" id="IPR007630">
    <property type="entry name" value="RNA_pol_sigma70_r4"/>
</dbReference>
<feature type="compositionally biased region" description="Low complexity" evidence="6">
    <location>
        <begin position="81"/>
        <end position="116"/>
    </location>
</feature>
<feature type="DNA-binding region" description="H-T-H motif" evidence="5">
    <location>
        <begin position="470"/>
        <end position="489"/>
    </location>
</feature>
<dbReference type="InterPro" id="IPR009042">
    <property type="entry name" value="RNA_pol_sigma70_r1_2"/>
</dbReference>
<protein>
    <recommendedName>
        <fullName evidence="5">RNA polymerase sigma factor SigA</fullName>
    </recommendedName>
</protein>
<evidence type="ECO:0000256" key="5">
    <source>
        <dbReference type="HAMAP-Rule" id="MF_00963"/>
    </source>
</evidence>
<dbReference type="InterPro" id="IPR000943">
    <property type="entry name" value="RNA_pol_sigma70"/>
</dbReference>
<dbReference type="InterPro" id="IPR013325">
    <property type="entry name" value="RNA_pol_sigma_r2"/>
</dbReference>
<dbReference type="InterPro" id="IPR014284">
    <property type="entry name" value="RNA_pol_sigma-70_dom"/>
</dbReference>
<comment type="similarity">
    <text evidence="5">Belongs to the sigma-70 factor family. RpoD/SigA subfamily.</text>
</comment>
<evidence type="ECO:0000259" key="7">
    <source>
        <dbReference type="PROSITE" id="PS00715"/>
    </source>
</evidence>
<reference evidence="9 10" key="1">
    <citation type="submission" date="2019-03" db="EMBL/GenBank/DDBJ databases">
        <title>Genomic features of bacteria from cold environments.</title>
        <authorList>
            <person name="Shen L."/>
        </authorList>
    </citation>
    <scope>NUCLEOTIDE SEQUENCE [LARGE SCALE GENOMIC DNA]</scope>
    <source>
        <strain evidence="10">T3246-1</strain>
    </source>
</reference>
<dbReference type="InterPro" id="IPR012760">
    <property type="entry name" value="RNA_pol_sigma_RpoD_C"/>
</dbReference>
<dbReference type="Pfam" id="PF04539">
    <property type="entry name" value="Sigma70_r3"/>
    <property type="match status" value="1"/>
</dbReference>
<dbReference type="RefSeq" id="WP_133109802.1">
    <property type="nucleotide sequence ID" value="NZ_SMNA01000014.1"/>
</dbReference>
<evidence type="ECO:0000259" key="8">
    <source>
        <dbReference type="PROSITE" id="PS00716"/>
    </source>
</evidence>
<feature type="compositionally biased region" description="Acidic residues" evidence="6">
    <location>
        <begin position="160"/>
        <end position="173"/>
    </location>
</feature>
<comment type="caution">
    <text evidence="9">The sequence shown here is derived from an EMBL/GenBank/DDBJ whole genome shotgun (WGS) entry which is preliminary data.</text>
</comment>
<dbReference type="EMBL" id="SMNA01000014">
    <property type="protein sequence ID" value="TDE88944.1"/>
    <property type="molecule type" value="Genomic_DNA"/>
</dbReference>
<sequence length="509" mass="55648">MSSPLSPDVVLPREFEHTALQNAFRSGLTRGYVTAAEFRAACEDANVKPRRLKEVLGAMHEAKISVTEVPDRAVANAASRTGATTATVEKPTTTRKTVTKATSATKADGPEAGAEAPAEKAPAKRTSTRAKPATAKTATKAKTTRAGASKAKLAAVGSADEAEPEETEVEATAEAEATKSEGEDKGFVYSDSDDDDAPAQQVVTAGATADPVKDYLKQIGKVALLNAEQEVELAKRIEAGLFADEKLAESGDGTDRKLKRELEWIAMDGRRAKNHLLEANLRLVVSLAKRYTGRGMLFLDLIQEGNLGLIRAVEKFDYTKGYKFSTYATWWIRQAITRAMADQARTIRIPVHMVEVINKLARVQRQMLQDLGREPTPEELAKELDMTPEKVVEVQKYGREPISLHTPLGEDGDSEFGDLIEDSEAVVPADAVSFTLLQEQLHAVLDTLSEREAGVVSMRFGLTDGQPKTLDEIGKVYGVTRERIRQIESKTMSKLRHPSRSQVLRDYLD</sequence>
<evidence type="ECO:0000256" key="3">
    <source>
        <dbReference type="ARBA" id="ARBA00023125"/>
    </source>
</evidence>
<dbReference type="Gene3D" id="1.10.10.10">
    <property type="entry name" value="Winged helix-like DNA-binding domain superfamily/Winged helix DNA-binding domain"/>
    <property type="match status" value="2"/>
</dbReference>
<dbReference type="SUPFAM" id="SSF88659">
    <property type="entry name" value="Sigma3 and sigma4 domains of RNA polymerase sigma factors"/>
    <property type="match status" value="2"/>
</dbReference>
<keyword evidence="4 5" id="KW-0804">Transcription</keyword>
<dbReference type="NCBIfam" id="TIGR02393">
    <property type="entry name" value="RpoD_Cterm"/>
    <property type="match status" value="1"/>
</dbReference>
<dbReference type="Pfam" id="PF04542">
    <property type="entry name" value="Sigma70_r2"/>
    <property type="match status" value="1"/>
</dbReference>
<evidence type="ECO:0000256" key="4">
    <source>
        <dbReference type="ARBA" id="ARBA00023163"/>
    </source>
</evidence>
<keyword evidence="1 5" id="KW-0805">Transcription regulation</keyword>
<organism evidence="9 10">
    <name type="scientific">Occultella glacieicola</name>
    <dbReference type="NCBI Taxonomy" id="2518684"/>
    <lineage>
        <taxon>Bacteria</taxon>
        <taxon>Bacillati</taxon>
        <taxon>Actinomycetota</taxon>
        <taxon>Actinomycetes</taxon>
        <taxon>Micrococcales</taxon>
        <taxon>Ruaniaceae</taxon>
        <taxon>Occultella</taxon>
    </lineage>
</organism>
<dbReference type="NCBIfam" id="TIGR02937">
    <property type="entry name" value="sigma70-ECF"/>
    <property type="match status" value="1"/>
</dbReference>
<keyword evidence="2 5" id="KW-0731">Sigma factor</keyword>
<dbReference type="PROSITE" id="PS00715">
    <property type="entry name" value="SIGMA70_1"/>
    <property type="match status" value="1"/>
</dbReference>
<name>A0ABY2DXT4_9MICO</name>
<dbReference type="HAMAP" id="MF_00963">
    <property type="entry name" value="Sigma70_RpoD_SigA"/>
    <property type="match status" value="1"/>
</dbReference>
<dbReference type="InterPro" id="IPR007627">
    <property type="entry name" value="RNA_pol_sigma70_r2"/>
</dbReference>
<feature type="region of interest" description="Sigma-70 factor domain-3" evidence="5">
    <location>
        <begin position="355"/>
        <end position="431"/>
    </location>
</feature>
<dbReference type="Proteomes" id="UP000504882">
    <property type="component" value="Unassembled WGS sequence"/>
</dbReference>
<feature type="region of interest" description="Sigma-70 factor domain-2" evidence="5">
    <location>
        <begin position="276"/>
        <end position="346"/>
    </location>
</feature>
<dbReference type="CDD" id="cd06171">
    <property type="entry name" value="Sigma70_r4"/>
    <property type="match status" value="1"/>
</dbReference>
<dbReference type="Pfam" id="PF04545">
    <property type="entry name" value="Sigma70_r4"/>
    <property type="match status" value="1"/>
</dbReference>
<feature type="short sequence motif" description="Interaction with polymerase core subunit RpoC" evidence="5">
    <location>
        <begin position="300"/>
        <end position="303"/>
    </location>
</feature>
<evidence type="ECO:0000256" key="6">
    <source>
        <dbReference type="SAM" id="MobiDB-lite"/>
    </source>
</evidence>
<keyword evidence="3 5" id="KW-0238">DNA-binding</keyword>
<dbReference type="InterPro" id="IPR050239">
    <property type="entry name" value="Sigma-70_RNA_pol_init_factors"/>
</dbReference>
<feature type="domain" description="RNA polymerase sigma-70" evidence="8">
    <location>
        <begin position="469"/>
        <end position="495"/>
    </location>
</feature>
<dbReference type="NCBIfam" id="NF004561">
    <property type="entry name" value="PRK05901.1-3"/>
    <property type="match status" value="1"/>
</dbReference>
<keyword evidence="10" id="KW-1185">Reference proteome</keyword>
<comment type="subcellular location">
    <subcellularLocation>
        <location evidence="5">Cytoplasm</location>
    </subcellularLocation>
</comment>
<dbReference type="PRINTS" id="PR00046">
    <property type="entry name" value="SIGMA70FCT"/>
</dbReference>
<feature type="compositionally biased region" description="Low complexity" evidence="6">
    <location>
        <begin position="129"/>
        <end position="152"/>
    </location>
</feature>
<dbReference type="Pfam" id="PF00140">
    <property type="entry name" value="Sigma70_r1_2"/>
    <property type="match status" value="1"/>
</dbReference>
<dbReference type="InterPro" id="IPR036388">
    <property type="entry name" value="WH-like_DNA-bd_sf"/>
</dbReference>
<gene>
    <name evidence="5" type="primary">sigA</name>
    <name evidence="9" type="ORF">EXU48_21780</name>
</gene>
<accession>A0ABY2DXT4</accession>
<keyword evidence="5" id="KW-0963">Cytoplasm</keyword>
<dbReference type="InterPro" id="IPR028630">
    <property type="entry name" value="Sigma70_RpoD"/>
</dbReference>
<evidence type="ECO:0000313" key="9">
    <source>
        <dbReference type="EMBL" id="TDE88944.1"/>
    </source>
</evidence>
<dbReference type="SUPFAM" id="SSF88946">
    <property type="entry name" value="Sigma2 domain of RNA polymerase sigma factors"/>
    <property type="match status" value="1"/>
</dbReference>
<feature type="region of interest" description="Disordered" evidence="6">
    <location>
        <begin position="77"/>
        <end position="197"/>
    </location>
</feature>
<comment type="function">
    <text evidence="5">Sigma factors are initiation factors that promote the attachment of RNA polymerase to specific initiation sites and are then released. This sigma factor is the primary sigma factor during exponential growth.</text>
</comment>
<comment type="subunit">
    <text evidence="5">Interacts transiently with the RNA polymerase catalytic core.</text>
</comment>
<feature type="compositionally biased region" description="Basic and acidic residues" evidence="6">
    <location>
        <begin position="176"/>
        <end position="186"/>
    </location>
</feature>
<dbReference type="PANTHER" id="PTHR30603:SF59">
    <property type="entry name" value="RNA POLYMERASE PRINCIPAL SIGMA FACTOR HRDA"/>
    <property type="match status" value="1"/>
</dbReference>
<feature type="region of interest" description="Sigma-70 factor domain-4" evidence="5">
    <location>
        <begin position="444"/>
        <end position="497"/>
    </location>
</feature>
<proteinExistence type="inferred from homology"/>
<dbReference type="InterPro" id="IPR007624">
    <property type="entry name" value="RNA_pol_sigma70_r3"/>
</dbReference>
<dbReference type="InterPro" id="IPR013324">
    <property type="entry name" value="RNA_pol_sigma_r3/r4-like"/>
</dbReference>
<feature type="domain" description="RNA polymerase sigma-70" evidence="7">
    <location>
        <begin position="300"/>
        <end position="313"/>
    </location>
</feature>